<dbReference type="OrthoDB" id="1932641at2759"/>
<evidence type="ECO:0000313" key="1">
    <source>
        <dbReference type="EMBL" id="CAD8129864.1"/>
    </source>
</evidence>
<proteinExistence type="predicted"/>
<evidence type="ECO:0000313" key="2">
    <source>
        <dbReference type="Proteomes" id="UP000692954"/>
    </source>
</evidence>
<dbReference type="AlphaFoldDB" id="A0A8S1RTP7"/>
<protein>
    <submittedName>
        <fullName evidence="1">Uncharacterized protein</fullName>
    </submittedName>
</protein>
<reference evidence="1" key="1">
    <citation type="submission" date="2021-01" db="EMBL/GenBank/DDBJ databases">
        <authorList>
            <consortium name="Genoscope - CEA"/>
            <person name="William W."/>
        </authorList>
    </citation>
    <scope>NUCLEOTIDE SEQUENCE</scope>
</reference>
<organism evidence="1 2">
    <name type="scientific">Paramecium sonneborni</name>
    <dbReference type="NCBI Taxonomy" id="65129"/>
    <lineage>
        <taxon>Eukaryota</taxon>
        <taxon>Sar</taxon>
        <taxon>Alveolata</taxon>
        <taxon>Ciliophora</taxon>
        <taxon>Intramacronucleata</taxon>
        <taxon>Oligohymenophorea</taxon>
        <taxon>Peniculida</taxon>
        <taxon>Parameciidae</taxon>
        <taxon>Paramecium</taxon>
    </lineage>
</organism>
<name>A0A8S1RTP7_9CILI</name>
<keyword evidence="2" id="KW-1185">Reference proteome</keyword>
<dbReference type="Proteomes" id="UP000692954">
    <property type="component" value="Unassembled WGS sequence"/>
</dbReference>
<dbReference type="EMBL" id="CAJJDN010000247">
    <property type="protein sequence ID" value="CAD8129864.1"/>
    <property type="molecule type" value="Genomic_DNA"/>
</dbReference>
<gene>
    <name evidence="1" type="ORF">PSON_ATCC_30995.1.T2470023</name>
</gene>
<accession>A0A8S1RTP7</accession>
<comment type="caution">
    <text evidence="1">The sequence shown here is derived from an EMBL/GenBank/DDBJ whole genome shotgun (WGS) entry which is preliminary data.</text>
</comment>
<sequence>MKEKKENVKLQIRINIKRKCVEIEITQFIEDKTLLQRGVDFFKSIYDGLDDLYVESKDGCYSLQQKVKLYMVIIYQDLLVVFLVRNEKGKNQNLQQRMQQKPEQFLQIKEYIFQEVIQIQRLLEMHM</sequence>